<dbReference type="AlphaFoldDB" id="A0A2Z6S828"/>
<comment type="caution">
    <text evidence="2">The sequence shown here is derived from an EMBL/GenBank/DDBJ whole genome shotgun (WGS) entry which is preliminary data.</text>
</comment>
<accession>A0A2Z6S828</accession>
<evidence type="ECO:0000313" key="4">
    <source>
        <dbReference type="Proteomes" id="UP000247702"/>
    </source>
</evidence>
<organism evidence="2 4">
    <name type="scientific">Rhizophagus clarus</name>
    <dbReference type="NCBI Taxonomy" id="94130"/>
    <lineage>
        <taxon>Eukaryota</taxon>
        <taxon>Fungi</taxon>
        <taxon>Fungi incertae sedis</taxon>
        <taxon>Mucoromycota</taxon>
        <taxon>Glomeromycotina</taxon>
        <taxon>Glomeromycetes</taxon>
        <taxon>Glomerales</taxon>
        <taxon>Glomeraceae</taxon>
        <taxon>Rhizophagus</taxon>
    </lineage>
</organism>
<protein>
    <submittedName>
        <fullName evidence="2">Uncharacterized protein</fullName>
    </submittedName>
</protein>
<proteinExistence type="predicted"/>
<keyword evidence="4" id="KW-1185">Reference proteome</keyword>
<evidence type="ECO:0000256" key="1">
    <source>
        <dbReference type="SAM" id="MobiDB-lite"/>
    </source>
</evidence>
<dbReference type="Proteomes" id="UP000247702">
    <property type="component" value="Unassembled WGS sequence"/>
</dbReference>
<sequence>MYQRMEDQEYKREERKRREIERKQREEQRQREFSLLITALHSLNNIALPQANHVPFYQSTSIDDLMQNNSSGPSQINAMHTNNTTQINTMQINNNTLQIRSPSPLHFHEF</sequence>
<evidence type="ECO:0000313" key="2">
    <source>
        <dbReference type="EMBL" id="GBC09193.1"/>
    </source>
</evidence>
<reference evidence="2 4" key="1">
    <citation type="submission" date="2017-11" db="EMBL/GenBank/DDBJ databases">
        <title>The genome of Rhizophagus clarus HR1 reveals common genetic basis of auxotrophy among arbuscular mycorrhizal fungi.</title>
        <authorList>
            <person name="Kobayashi Y."/>
        </authorList>
    </citation>
    <scope>NUCLEOTIDE SEQUENCE [LARGE SCALE GENOMIC DNA]</scope>
    <source>
        <strain evidence="2 4">HR1</strain>
    </source>
</reference>
<dbReference type="EMBL" id="BLAL01000049">
    <property type="protein sequence ID" value="GES80393.1"/>
    <property type="molecule type" value="Genomic_DNA"/>
</dbReference>
<dbReference type="Proteomes" id="UP000615446">
    <property type="component" value="Unassembled WGS sequence"/>
</dbReference>
<name>A0A2Z6S828_9GLOM</name>
<reference evidence="3" key="2">
    <citation type="submission" date="2019-10" db="EMBL/GenBank/DDBJ databases">
        <title>Conservation and host-specific expression of non-tandemly repeated heterogenous ribosome RNA gene in arbuscular mycorrhizal fungi.</title>
        <authorList>
            <person name="Maeda T."/>
            <person name="Kobayashi Y."/>
            <person name="Nakagawa T."/>
            <person name="Ezawa T."/>
            <person name="Yamaguchi K."/>
            <person name="Bino T."/>
            <person name="Nishimoto Y."/>
            <person name="Shigenobu S."/>
            <person name="Kawaguchi M."/>
        </authorList>
    </citation>
    <scope>NUCLEOTIDE SEQUENCE</scope>
    <source>
        <strain evidence="3">HR1</strain>
    </source>
</reference>
<evidence type="ECO:0000313" key="3">
    <source>
        <dbReference type="EMBL" id="GES80393.1"/>
    </source>
</evidence>
<feature type="region of interest" description="Disordered" evidence="1">
    <location>
        <begin position="1"/>
        <end position="30"/>
    </location>
</feature>
<dbReference type="EMBL" id="BEXD01004279">
    <property type="protein sequence ID" value="GBC09193.1"/>
    <property type="molecule type" value="Genomic_DNA"/>
</dbReference>
<gene>
    <name evidence="3" type="ORF">RCL2_000767700</name>
    <name evidence="2" type="ORF">RclHR1_08680010</name>
</gene>